<comment type="caution">
    <text evidence="1">The sequence shown here is derived from an EMBL/GenBank/DDBJ whole genome shotgun (WGS) entry which is preliminary data.</text>
</comment>
<accession>A0A7X0U068</accession>
<dbReference type="RefSeq" id="WP_185104711.1">
    <property type="nucleotide sequence ID" value="NZ_BAAAXY010000025.1"/>
</dbReference>
<sequence length="63" mass="6788">MTRHPARSKIRSCGPGVRVLGYQAEYAEEPPALSPTFEQVTGRKGRTLAPWAADHAAELAPDA</sequence>
<keyword evidence="2" id="KW-1185">Reference proteome</keyword>
<evidence type="ECO:0000313" key="2">
    <source>
        <dbReference type="Proteomes" id="UP000565579"/>
    </source>
</evidence>
<proteinExistence type="predicted"/>
<gene>
    <name evidence="1" type="ORF">HD593_005237</name>
</gene>
<evidence type="ECO:0000313" key="1">
    <source>
        <dbReference type="EMBL" id="MBB6550442.1"/>
    </source>
</evidence>
<dbReference type="AlphaFoldDB" id="A0A7X0U068"/>
<name>A0A7X0U068_9ACTN</name>
<dbReference type="Proteomes" id="UP000565579">
    <property type="component" value="Unassembled WGS sequence"/>
</dbReference>
<dbReference type="EMBL" id="JACHMI010000001">
    <property type="protein sequence ID" value="MBB6550442.1"/>
    <property type="molecule type" value="Genomic_DNA"/>
</dbReference>
<protein>
    <submittedName>
        <fullName evidence="1">Uncharacterized protein</fullName>
    </submittedName>
</protein>
<organism evidence="1 2">
    <name type="scientific">Nonomuraea rubra</name>
    <dbReference type="NCBI Taxonomy" id="46180"/>
    <lineage>
        <taxon>Bacteria</taxon>
        <taxon>Bacillati</taxon>
        <taxon>Actinomycetota</taxon>
        <taxon>Actinomycetes</taxon>
        <taxon>Streptosporangiales</taxon>
        <taxon>Streptosporangiaceae</taxon>
        <taxon>Nonomuraea</taxon>
    </lineage>
</organism>
<reference evidence="1 2" key="1">
    <citation type="submission" date="2020-08" db="EMBL/GenBank/DDBJ databases">
        <title>Sequencing the genomes of 1000 actinobacteria strains.</title>
        <authorList>
            <person name="Klenk H.-P."/>
        </authorList>
    </citation>
    <scope>NUCLEOTIDE SEQUENCE [LARGE SCALE GENOMIC DNA]</scope>
    <source>
        <strain evidence="1 2">DSM 43768</strain>
    </source>
</reference>